<evidence type="ECO:0000256" key="5">
    <source>
        <dbReference type="ARBA" id="ARBA00022723"/>
    </source>
</evidence>
<dbReference type="FunFam" id="3.30.540.10:FF:000004">
    <property type="entry name" value="Inositol-1-monophosphatase"/>
    <property type="match status" value="1"/>
</dbReference>
<dbReference type="Gene3D" id="3.40.190.80">
    <property type="match status" value="1"/>
</dbReference>
<keyword evidence="7 8" id="KW-0460">Magnesium</keyword>
<name>A0A1B6G0D7_9HEMI</name>
<dbReference type="CDD" id="cd01639">
    <property type="entry name" value="IMPase"/>
    <property type="match status" value="1"/>
</dbReference>
<dbReference type="PANTHER" id="PTHR20854">
    <property type="entry name" value="INOSITOL MONOPHOSPHATASE"/>
    <property type="match status" value="1"/>
</dbReference>
<dbReference type="EMBL" id="GECZ01013908">
    <property type="protein sequence ID" value="JAS55861.1"/>
    <property type="molecule type" value="Transcribed_RNA"/>
</dbReference>
<keyword evidence="6 9" id="KW-0378">Hydrolase</keyword>
<dbReference type="InterPro" id="IPR033942">
    <property type="entry name" value="IMPase"/>
</dbReference>
<evidence type="ECO:0000256" key="4">
    <source>
        <dbReference type="ARBA" id="ARBA00009759"/>
    </source>
</evidence>
<evidence type="ECO:0000256" key="3">
    <source>
        <dbReference type="ARBA" id="ARBA00005152"/>
    </source>
</evidence>
<proteinExistence type="inferred from homology"/>
<dbReference type="InterPro" id="IPR000760">
    <property type="entry name" value="Inositol_monophosphatase-like"/>
</dbReference>
<evidence type="ECO:0000256" key="7">
    <source>
        <dbReference type="ARBA" id="ARBA00022842"/>
    </source>
</evidence>
<comment type="similarity">
    <text evidence="4 9">Belongs to the inositol monophosphatase superfamily.</text>
</comment>
<dbReference type="GO" id="GO:0007165">
    <property type="term" value="P:signal transduction"/>
    <property type="evidence" value="ECO:0007669"/>
    <property type="project" value="TreeGrafter"/>
</dbReference>
<feature type="binding site" evidence="8">
    <location>
        <position position="92"/>
    </location>
    <ligand>
        <name>Mg(2+)</name>
        <dbReference type="ChEBI" id="CHEBI:18420"/>
        <label>1</label>
        <note>catalytic</note>
    </ligand>
</feature>
<dbReference type="UniPathway" id="UPA00823">
    <property type="reaction ID" value="UER00788"/>
</dbReference>
<sequence>MAHNLEKYFEVALKITKEAGKLVRQKIWEVKTVKTKACAIDFVTETDQQVEKMLIDEISSHFPDHKFIGEESTAEGKQIEFTDSPTWIIDPIDGTMNFVHGNPNVCISIGLLINKVPEIGIVYNPVLEQLFTAQRGQGAFCNDRRIKVSDKKEMSEALLAIEFGTSRNPEKMEVVLQNVRKLYPLVHGMRSLGSATMNIVSVAMGGVDAYCEFGIHAWDMAAGEIIITEAGGVVIDPTGGPFDLMSGKILCASTKELAEDLSASLHQYTPPRDL</sequence>
<organism evidence="10">
    <name type="scientific">Cuerna arida</name>
    <dbReference type="NCBI Taxonomy" id="1464854"/>
    <lineage>
        <taxon>Eukaryota</taxon>
        <taxon>Metazoa</taxon>
        <taxon>Ecdysozoa</taxon>
        <taxon>Arthropoda</taxon>
        <taxon>Hexapoda</taxon>
        <taxon>Insecta</taxon>
        <taxon>Pterygota</taxon>
        <taxon>Neoptera</taxon>
        <taxon>Paraneoptera</taxon>
        <taxon>Hemiptera</taxon>
        <taxon>Auchenorrhyncha</taxon>
        <taxon>Membracoidea</taxon>
        <taxon>Cicadellidae</taxon>
        <taxon>Cicadellinae</taxon>
        <taxon>Proconiini</taxon>
        <taxon>Cuerna</taxon>
    </lineage>
</organism>
<dbReference type="GO" id="GO:0046854">
    <property type="term" value="P:phosphatidylinositol phosphate biosynthetic process"/>
    <property type="evidence" value="ECO:0007669"/>
    <property type="project" value="InterPro"/>
</dbReference>
<reference evidence="10" key="1">
    <citation type="submission" date="2015-11" db="EMBL/GenBank/DDBJ databases">
        <title>De novo transcriptome assembly of four potential Pierce s Disease insect vectors from Arizona vineyards.</title>
        <authorList>
            <person name="Tassone E.E."/>
        </authorList>
    </citation>
    <scope>NUCLEOTIDE SEQUENCE</scope>
</reference>
<dbReference type="SUPFAM" id="SSF56655">
    <property type="entry name" value="Carbohydrate phosphatase"/>
    <property type="match status" value="1"/>
</dbReference>
<accession>A0A1B6G0D7</accession>
<gene>
    <name evidence="10" type="ORF">g.21518</name>
</gene>
<feature type="binding site" evidence="8">
    <location>
        <position position="93"/>
    </location>
    <ligand>
        <name>Mg(2+)</name>
        <dbReference type="ChEBI" id="CHEBI:18420"/>
        <label>2</label>
    </ligand>
</feature>
<evidence type="ECO:0000313" key="10">
    <source>
        <dbReference type="EMBL" id="JAS55861.1"/>
    </source>
</evidence>
<comment type="catalytic activity">
    <reaction evidence="1 9">
        <text>a myo-inositol phosphate + H2O = myo-inositol + phosphate</text>
        <dbReference type="Rhea" id="RHEA:24056"/>
        <dbReference type="ChEBI" id="CHEBI:15377"/>
        <dbReference type="ChEBI" id="CHEBI:17268"/>
        <dbReference type="ChEBI" id="CHEBI:43474"/>
        <dbReference type="ChEBI" id="CHEBI:84139"/>
        <dbReference type="EC" id="3.1.3.25"/>
    </reaction>
</comment>
<dbReference type="InterPro" id="IPR020583">
    <property type="entry name" value="Inositol_monoP_metal-BS"/>
</dbReference>
<evidence type="ECO:0000256" key="1">
    <source>
        <dbReference type="ARBA" id="ARBA00001033"/>
    </source>
</evidence>
<dbReference type="PROSITE" id="PS00629">
    <property type="entry name" value="IMP_1"/>
    <property type="match status" value="1"/>
</dbReference>
<feature type="binding site" evidence="8">
    <location>
        <position position="70"/>
    </location>
    <ligand>
        <name>Mg(2+)</name>
        <dbReference type="ChEBI" id="CHEBI:18420"/>
        <label>1</label>
        <note>catalytic</note>
    </ligand>
</feature>
<dbReference type="PROSITE" id="PS00630">
    <property type="entry name" value="IMP_2"/>
    <property type="match status" value="1"/>
</dbReference>
<keyword evidence="5 8" id="KW-0479">Metal-binding</keyword>
<dbReference type="GO" id="GO:0008934">
    <property type="term" value="F:inositol monophosphate 1-phosphatase activity"/>
    <property type="evidence" value="ECO:0007669"/>
    <property type="project" value="InterPro"/>
</dbReference>
<protein>
    <recommendedName>
        <fullName evidence="9">Inositol-1-monophosphatase</fullName>
        <ecNumber evidence="9">3.1.3.25</ecNumber>
    </recommendedName>
</protein>
<comment type="pathway">
    <text evidence="3 9">Polyol metabolism; myo-inositol biosynthesis; myo-inositol from D-glucose 6-phosphate: step 2/2.</text>
</comment>
<dbReference type="Pfam" id="PF00459">
    <property type="entry name" value="Inositol_P"/>
    <property type="match status" value="1"/>
</dbReference>
<comment type="cofactor">
    <cofactor evidence="2 8 9">
        <name>Mg(2+)</name>
        <dbReference type="ChEBI" id="CHEBI:18420"/>
    </cofactor>
</comment>
<feature type="binding site" evidence="8">
    <location>
        <position position="90"/>
    </location>
    <ligand>
        <name>Mg(2+)</name>
        <dbReference type="ChEBI" id="CHEBI:18420"/>
        <label>2</label>
    </ligand>
</feature>
<dbReference type="GO" id="GO:0046872">
    <property type="term" value="F:metal ion binding"/>
    <property type="evidence" value="ECO:0007669"/>
    <property type="project" value="UniProtKB-KW"/>
</dbReference>
<dbReference type="PANTHER" id="PTHR20854:SF4">
    <property type="entry name" value="INOSITOL-1-MONOPHOSPHATASE-RELATED"/>
    <property type="match status" value="1"/>
</dbReference>
<feature type="binding site" evidence="8">
    <location>
        <position position="219"/>
    </location>
    <ligand>
        <name>Mg(2+)</name>
        <dbReference type="ChEBI" id="CHEBI:18420"/>
        <label>1</label>
        <note>catalytic</note>
    </ligand>
</feature>
<dbReference type="InterPro" id="IPR020550">
    <property type="entry name" value="Inositol_monophosphatase_CS"/>
</dbReference>
<dbReference type="PRINTS" id="PR00378">
    <property type="entry name" value="LIIMPHPHTASE"/>
</dbReference>
<dbReference type="FunFam" id="3.40.190.80:FF:000002">
    <property type="entry name" value="Inositol-1-monophosphatase"/>
    <property type="match status" value="1"/>
</dbReference>
<evidence type="ECO:0000256" key="6">
    <source>
        <dbReference type="ARBA" id="ARBA00022801"/>
    </source>
</evidence>
<dbReference type="GO" id="GO:0006021">
    <property type="term" value="P:inositol biosynthetic process"/>
    <property type="evidence" value="ECO:0007669"/>
    <property type="project" value="UniProtKB-UniPathway"/>
</dbReference>
<evidence type="ECO:0000256" key="9">
    <source>
        <dbReference type="RuleBase" id="RU364068"/>
    </source>
</evidence>
<dbReference type="AlphaFoldDB" id="A0A1B6G0D7"/>
<dbReference type="Gene3D" id="3.30.540.10">
    <property type="entry name" value="Fructose-1,6-Bisphosphatase, subunit A, domain 1"/>
    <property type="match status" value="1"/>
</dbReference>
<evidence type="ECO:0000256" key="2">
    <source>
        <dbReference type="ARBA" id="ARBA00001946"/>
    </source>
</evidence>
<evidence type="ECO:0000256" key="8">
    <source>
        <dbReference type="PIRSR" id="PIRSR600760-2"/>
    </source>
</evidence>
<dbReference type="EC" id="3.1.3.25" evidence="9"/>
<dbReference type="InterPro" id="IPR020552">
    <property type="entry name" value="Inositol_monoPase_Li-sen"/>
</dbReference>
<dbReference type="PRINTS" id="PR00377">
    <property type="entry name" value="IMPHPHTASES"/>
</dbReference>